<organism evidence="4 5">
    <name type="scientific">Xylanibacillus composti</name>
    <dbReference type="NCBI Taxonomy" id="1572762"/>
    <lineage>
        <taxon>Bacteria</taxon>
        <taxon>Bacillati</taxon>
        <taxon>Bacillota</taxon>
        <taxon>Bacilli</taxon>
        <taxon>Bacillales</taxon>
        <taxon>Paenibacillaceae</taxon>
        <taxon>Xylanibacillus</taxon>
    </lineage>
</organism>
<reference evidence="4" key="1">
    <citation type="submission" date="2021-04" db="EMBL/GenBank/DDBJ databases">
        <title>Draft genome sequence of Xylanibacillus composti strain K13.</title>
        <authorList>
            <person name="Uke A."/>
            <person name="Chhe C."/>
            <person name="Baramee S."/>
            <person name="Kosugi A."/>
        </authorList>
    </citation>
    <scope>NUCLEOTIDE SEQUENCE</scope>
    <source>
        <strain evidence="4">K13</strain>
    </source>
</reference>
<dbReference type="AlphaFoldDB" id="A0A8J4M1P4"/>
<dbReference type="InterPro" id="IPR011055">
    <property type="entry name" value="Dup_hybrid_motif"/>
</dbReference>
<evidence type="ECO:0000313" key="4">
    <source>
        <dbReference type="EMBL" id="GIQ68824.1"/>
    </source>
</evidence>
<evidence type="ECO:0000256" key="2">
    <source>
        <dbReference type="SAM" id="MobiDB-lite"/>
    </source>
</evidence>
<evidence type="ECO:0000259" key="3">
    <source>
        <dbReference type="Pfam" id="PF01551"/>
    </source>
</evidence>
<dbReference type="PANTHER" id="PTHR21666">
    <property type="entry name" value="PEPTIDASE-RELATED"/>
    <property type="match status" value="1"/>
</dbReference>
<comment type="caution">
    <text evidence="4">The sequence shown here is derived from an EMBL/GenBank/DDBJ whole genome shotgun (WGS) entry which is preliminary data.</text>
</comment>
<feature type="coiled-coil region" evidence="1">
    <location>
        <begin position="83"/>
        <end position="111"/>
    </location>
</feature>
<dbReference type="Proteomes" id="UP000677918">
    <property type="component" value="Unassembled WGS sequence"/>
</dbReference>
<dbReference type="InterPro" id="IPR050570">
    <property type="entry name" value="Cell_wall_metabolism_enzyme"/>
</dbReference>
<dbReference type="RefSeq" id="WP_280520883.1">
    <property type="nucleotide sequence ID" value="NZ_BOVK01000018.1"/>
</dbReference>
<feature type="region of interest" description="Disordered" evidence="2">
    <location>
        <begin position="45"/>
        <end position="66"/>
    </location>
</feature>
<accession>A0A8J4M1P4</accession>
<dbReference type="Pfam" id="PF01551">
    <property type="entry name" value="Peptidase_M23"/>
    <property type="match status" value="1"/>
</dbReference>
<feature type="domain" description="M23ase beta-sheet core" evidence="3">
    <location>
        <begin position="262"/>
        <end position="356"/>
    </location>
</feature>
<evidence type="ECO:0000256" key="1">
    <source>
        <dbReference type="SAM" id="Coils"/>
    </source>
</evidence>
<protein>
    <recommendedName>
        <fullName evidence="3">M23ase beta-sheet core domain-containing protein</fullName>
    </recommendedName>
</protein>
<name>A0A8J4M1P4_9BACL</name>
<dbReference type="PANTHER" id="PTHR21666:SF270">
    <property type="entry name" value="MUREIN HYDROLASE ACTIVATOR ENVC"/>
    <property type="match status" value="1"/>
</dbReference>
<keyword evidence="5" id="KW-1185">Reference proteome</keyword>
<dbReference type="CDD" id="cd12797">
    <property type="entry name" value="M23_peptidase"/>
    <property type="match status" value="1"/>
</dbReference>
<dbReference type="InterPro" id="IPR016047">
    <property type="entry name" value="M23ase_b-sheet_dom"/>
</dbReference>
<gene>
    <name evidence="4" type="ORF">XYCOK13_16480</name>
</gene>
<keyword evidence="1" id="KW-0175">Coiled coil</keyword>
<dbReference type="SUPFAM" id="SSF51261">
    <property type="entry name" value="Duplicated hybrid motif"/>
    <property type="match status" value="1"/>
</dbReference>
<dbReference type="Gene3D" id="2.70.70.10">
    <property type="entry name" value="Glucose Permease (Domain IIA)"/>
    <property type="match status" value="1"/>
</dbReference>
<dbReference type="GO" id="GO:0004222">
    <property type="term" value="F:metalloendopeptidase activity"/>
    <property type="evidence" value="ECO:0007669"/>
    <property type="project" value="TreeGrafter"/>
</dbReference>
<sequence>MEPRSLRHARKQPASKPLFALLLVLITAGIAVGVAGWNMLRSAPSPEDAGIAGPPAESRDAEALDGSQRIANTSSEEPESAALRAEEQALLEAEQARLAAEEQEAAYYRSREAAAAAMEADLVVMPATAYPGDVVLVRARQEGELEWQGKTYPLQPFGTGFYTYIPIPIRTEPGSYELGEASLTVLAKAFDTQRLEVSEEQNSMRQNTERIAEDQKQIDAARASSEPVFLFAADSPFLLPVEGRLTTPFGFTRYVNGAYAGSHTAIDLAAPEGTPVVATQSGIVGLAADFYLTGNTIYIDHGMGLFSQYAHLSELLVETGDEVEAGQVIGLVGSTGFSTGPHLHFTFWAHNVPVNPNLFLDQLPFHWMEPGEPE</sequence>
<evidence type="ECO:0000313" key="5">
    <source>
        <dbReference type="Proteomes" id="UP000677918"/>
    </source>
</evidence>
<proteinExistence type="predicted"/>
<dbReference type="EMBL" id="BOVK01000018">
    <property type="protein sequence ID" value="GIQ68824.1"/>
    <property type="molecule type" value="Genomic_DNA"/>
</dbReference>